<evidence type="ECO:0000313" key="9">
    <source>
        <dbReference type="Proteomes" id="UP000094622"/>
    </source>
</evidence>
<evidence type="ECO:0000256" key="3">
    <source>
        <dbReference type="ARBA" id="ARBA00022692"/>
    </source>
</evidence>
<dbReference type="GO" id="GO:0005886">
    <property type="term" value="C:plasma membrane"/>
    <property type="evidence" value="ECO:0007669"/>
    <property type="project" value="TreeGrafter"/>
</dbReference>
<evidence type="ECO:0000259" key="7">
    <source>
        <dbReference type="Pfam" id="PF16916"/>
    </source>
</evidence>
<keyword evidence="3" id="KW-0812">Transmembrane</keyword>
<dbReference type="PANTHER" id="PTHR11562">
    <property type="entry name" value="CATION EFFLUX PROTEIN/ ZINC TRANSPORTER"/>
    <property type="match status" value="1"/>
</dbReference>
<keyword evidence="6" id="KW-0472">Membrane</keyword>
<dbReference type="EMBL" id="MCRJ01000066">
    <property type="protein sequence ID" value="ODN69994.1"/>
    <property type="molecule type" value="Genomic_DNA"/>
</dbReference>
<keyword evidence="4" id="KW-0864">Zinc transport</keyword>
<keyword evidence="4" id="KW-0813">Transport</keyword>
<dbReference type="AlphaFoldDB" id="A0A1E3H127"/>
<dbReference type="SUPFAM" id="SSF161111">
    <property type="entry name" value="Cation efflux protein transmembrane domain-like"/>
    <property type="match status" value="1"/>
</dbReference>
<dbReference type="Proteomes" id="UP000094622">
    <property type="component" value="Unassembled WGS sequence"/>
</dbReference>
<sequence length="133" mass="13986">MVLAAAGILLTGWTWLDPAVALAVSLAIAVTAAGLFREALHLSLDGVPDRADPGEVTAWLARQDGIRDVHDLHIWPLSTTRTARAVHVVSGAQDTDAVLLDLAEGLEHGFGIAHSTIQVEHEPCGAGCLQTIK</sequence>
<evidence type="ECO:0000256" key="2">
    <source>
        <dbReference type="ARBA" id="ARBA00008873"/>
    </source>
</evidence>
<comment type="subcellular location">
    <subcellularLocation>
        <location evidence="1">Membrane</location>
        <topology evidence="1">Multi-pass membrane protein</topology>
    </subcellularLocation>
</comment>
<evidence type="ECO:0000256" key="6">
    <source>
        <dbReference type="ARBA" id="ARBA00023136"/>
    </source>
</evidence>
<protein>
    <submittedName>
        <fullName evidence="8">Cobalt-zinc-cadmium resistance protein CzcD</fullName>
    </submittedName>
</protein>
<feature type="domain" description="Cation efflux protein cytoplasmic" evidence="7">
    <location>
        <begin position="49"/>
        <end position="121"/>
    </location>
</feature>
<evidence type="ECO:0000256" key="1">
    <source>
        <dbReference type="ARBA" id="ARBA00004141"/>
    </source>
</evidence>
<dbReference type="GO" id="GO:0005385">
    <property type="term" value="F:zinc ion transmembrane transporter activity"/>
    <property type="evidence" value="ECO:0007669"/>
    <property type="project" value="TreeGrafter"/>
</dbReference>
<accession>A0A1E3H127</accession>
<keyword evidence="4" id="KW-0406">Ion transport</keyword>
<dbReference type="SUPFAM" id="SSF160240">
    <property type="entry name" value="Cation efflux protein cytoplasmic domain-like"/>
    <property type="match status" value="1"/>
</dbReference>
<dbReference type="InterPro" id="IPR027469">
    <property type="entry name" value="Cation_efflux_TMD_sf"/>
</dbReference>
<dbReference type="InterPro" id="IPR002524">
    <property type="entry name" value="Cation_efflux"/>
</dbReference>
<dbReference type="InterPro" id="IPR027470">
    <property type="entry name" value="Cation_efflux_CTD"/>
</dbReference>
<dbReference type="InterPro" id="IPR036837">
    <property type="entry name" value="Cation_efflux_CTD_sf"/>
</dbReference>
<dbReference type="NCBIfam" id="TIGR01297">
    <property type="entry name" value="CDF"/>
    <property type="match status" value="1"/>
</dbReference>
<comment type="caution">
    <text evidence="8">The sequence shown here is derived from an EMBL/GenBank/DDBJ whole genome shotgun (WGS) entry which is preliminary data.</text>
</comment>
<comment type="similarity">
    <text evidence="2">Belongs to the cation diffusion facilitator (CDF) transporter (TC 2.A.4) family. SLC30A subfamily.</text>
</comment>
<evidence type="ECO:0000256" key="4">
    <source>
        <dbReference type="ARBA" id="ARBA00022906"/>
    </source>
</evidence>
<name>A0A1E3H127_9HYPH</name>
<dbReference type="Pfam" id="PF16916">
    <property type="entry name" value="ZT_dimer"/>
    <property type="match status" value="1"/>
</dbReference>
<keyword evidence="9" id="KW-1185">Reference proteome</keyword>
<evidence type="ECO:0000313" key="8">
    <source>
        <dbReference type="EMBL" id="ODN69994.1"/>
    </source>
</evidence>
<dbReference type="Gene3D" id="1.20.1510.10">
    <property type="entry name" value="Cation efflux protein transmembrane domain"/>
    <property type="match status" value="1"/>
</dbReference>
<organism evidence="8 9">
    <name type="scientific">Methylobrevis pamukkalensis</name>
    <dbReference type="NCBI Taxonomy" id="1439726"/>
    <lineage>
        <taxon>Bacteria</taxon>
        <taxon>Pseudomonadati</taxon>
        <taxon>Pseudomonadota</taxon>
        <taxon>Alphaproteobacteria</taxon>
        <taxon>Hyphomicrobiales</taxon>
        <taxon>Pleomorphomonadaceae</taxon>
        <taxon>Methylobrevis</taxon>
    </lineage>
</organism>
<evidence type="ECO:0000256" key="5">
    <source>
        <dbReference type="ARBA" id="ARBA00022989"/>
    </source>
</evidence>
<keyword evidence="5" id="KW-1133">Transmembrane helix</keyword>
<dbReference type="PATRIC" id="fig|1439726.3.peg.2857"/>
<gene>
    <name evidence="8" type="primary">czcD_2</name>
    <name evidence="8" type="ORF">A6302_02710</name>
</gene>
<proteinExistence type="inferred from homology"/>
<keyword evidence="4" id="KW-0862">Zinc</keyword>
<dbReference type="InterPro" id="IPR050681">
    <property type="entry name" value="CDF/SLC30A"/>
</dbReference>
<reference evidence="8 9" key="1">
    <citation type="submission" date="2016-07" db="EMBL/GenBank/DDBJ databases">
        <title>Draft Genome Sequence of Methylobrevis pamukkalensis PK2.</title>
        <authorList>
            <person name="Vasilenko O.V."/>
            <person name="Doronina N.V."/>
            <person name="Shmareva M.N."/>
            <person name="Tarlachkov S.V."/>
            <person name="Mustakhimov I."/>
            <person name="Trotsenko Y.A."/>
        </authorList>
    </citation>
    <scope>NUCLEOTIDE SEQUENCE [LARGE SCALE GENOMIC DNA]</scope>
    <source>
        <strain evidence="8 9">PK2</strain>
    </source>
</reference>
<dbReference type="PANTHER" id="PTHR11562:SF17">
    <property type="entry name" value="RE54080P-RELATED"/>
    <property type="match status" value="1"/>
</dbReference>